<organism evidence="3 4">
    <name type="scientific">Aureococcus anophagefferens</name>
    <name type="common">Harmful bloom alga</name>
    <dbReference type="NCBI Taxonomy" id="44056"/>
    <lineage>
        <taxon>Eukaryota</taxon>
        <taxon>Sar</taxon>
        <taxon>Stramenopiles</taxon>
        <taxon>Ochrophyta</taxon>
        <taxon>Pelagophyceae</taxon>
        <taxon>Pelagomonadales</taxon>
        <taxon>Pelagomonadaceae</taxon>
        <taxon>Aureococcus</taxon>
    </lineage>
</organism>
<gene>
    <name evidence="3" type="ORF">SO694_00145056</name>
</gene>
<feature type="compositionally biased region" description="Basic and acidic residues" evidence="1">
    <location>
        <begin position="227"/>
        <end position="237"/>
    </location>
</feature>
<feature type="compositionally biased region" description="Basic residues" evidence="1">
    <location>
        <begin position="479"/>
        <end position="489"/>
    </location>
</feature>
<name>A0ABR1FPM3_AURAN</name>
<dbReference type="InterPro" id="IPR002048">
    <property type="entry name" value="EF_hand_dom"/>
</dbReference>
<evidence type="ECO:0000256" key="1">
    <source>
        <dbReference type="SAM" id="MobiDB-lite"/>
    </source>
</evidence>
<dbReference type="PANTHER" id="PTHR22706">
    <property type="entry name" value="ASSEMBLY FACTOR FOR SPINDLE MICROTUBULES"/>
    <property type="match status" value="1"/>
</dbReference>
<comment type="caution">
    <text evidence="3">The sequence shown here is derived from an EMBL/GenBank/DDBJ whole genome shotgun (WGS) entry which is preliminary data.</text>
</comment>
<keyword evidence="4" id="KW-1185">Reference proteome</keyword>
<reference evidence="3 4" key="1">
    <citation type="submission" date="2024-03" db="EMBL/GenBank/DDBJ databases">
        <title>Aureococcus anophagefferens CCMP1851 and Kratosvirus quantuckense: Draft genome of a second virus-susceptible host strain in the model system.</title>
        <authorList>
            <person name="Chase E."/>
            <person name="Truchon A.R."/>
            <person name="Schepens W."/>
            <person name="Wilhelm S.W."/>
        </authorList>
    </citation>
    <scope>NUCLEOTIDE SEQUENCE [LARGE SCALE GENOMIC DNA]</scope>
    <source>
        <strain evidence="3 4">CCMP1851</strain>
    </source>
</reference>
<accession>A0ABR1FPM3</accession>
<dbReference type="InterPro" id="IPR011992">
    <property type="entry name" value="EF-hand-dom_pair"/>
</dbReference>
<evidence type="ECO:0000313" key="4">
    <source>
        <dbReference type="Proteomes" id="UP001363151"/>
    </source>
</evidence>
<feature type="region of interest" description="Disordered" evidence="1">
    <location>
        <begin position="467"/>
        <end position="515"/>
    </location>
</feature>
<feature type="domain" description="EF-hand" evidence="2">
    <location>
        <begin position="545"/>
        <end position="580"/>
    </location>
</feature>
<protein>
    <recommendedName>
        <fullName evidence="2">EF-hand domain-containing protein</fullName>
    </recommendedName>
</protein>
<feature type="region of interest" description="Disordered" evidence="1">
    <location>
        <begin position="622"/>
        <end position="641"/>
    </location>
</feature>
<dbReference type="PROSITE" id="PS50096">
    <property type="entry name" value="IQ"/>
    <property type="match status" value="4"/>
</dbReference>
<proteinExistence type="predicted"/>
<sequence length="947" mass="101120">MPGLSVDELLGSGEGLGVLLEMAAHALREHPHFVVDDATGRALASAISYRSLFGPAAGLALELAFSPVALAVGLAVVAVALTQLLPLVRNIEAVCAPDPEDGPLGTFLAVAPRRAREAAVGGDAAPEEEEAPPAAVGAGVGVVVGVMDSTEVGTVRDGPAPGEIAAEAAAKTDLAWSFVLGVKKGAFDATLDALVEAQAAEEAAALEAAKARDAASAKLQARMRGKNQREAKAKQDKGAAQLQARMRAKAARADLEKKQQGAGKLQAQIRSKQARADLERKQAGASKLQAKQRSRLARREIEEKHVAATKLQSRERSRLARREMDVKHDSATMLQSAQRARSARRAGPCIGHGRRLYQVMDRGGKKVLGIDEIVECVTNRPECVFFLKGCDNDLLRDLLAAPDLASKLAERPLATPGFVTADEFDQAIHAWARRPTMAALPEFAEEDEDGPNLETWSLESPVPSVVSVGSYPEADASPLRRRARARARRGTGASEPGPGARAEEGPRKPAPPPAAPAPVVVVVAEPPPRRELVIDDALAAEIARATDARARDAFFGADKDRSSTLDETEVKAVLGRMGVSAVDELTDYFMTDAGGSQTSRTMDFDDFCIMLAPETAAAAREKRGARRRALSPTRRKFPRQIASRKASHLDYEFLVSDTPPNFADTTLSFASSRTSLPAFGEADVATPRVVVVGAGAPSDGPAPAPEGKKVRDTFLGRMGLRDNLPLPRAATYAGDESSAGTLEEDDASNAGPNPALFKDWQQADLAPEVRAVDDECFAEVSGLRSLSTSLSDLAGGLEELKASMSSFWADKHAKLDEAELGRASAALVVQKHYRRHVVRRRFAQWVDLEDDEDLTSQLEGVRVAVAQFCLANHVDFDRIETKFSTIQDNLDGANRDSVDADRLLGWNPDVPLANLAGSRATACRIREWQSQHRPATREAETAPGAGL</sequence>
<dbReference type="Proteomes" id="UP001363151">
    <property type="component" value="Unassembled WGS sequence"/>
</dbReference>
<dbReference type="PROSITE" id="PS50222">
    <property type="entry name" value="EF_HAND_2"/>
    <property type="match status" value="1"/>
</dbReference>
<feature type="region of interest" description="Disordered" evidence="1">
    <location>
        <begin position="252"/>
        <end position="296"/>
    </location>
</feature>
<dbReference type="Gene3D" id="1.10.238.10">
    <property type="entry name" value="EF-hand"/>
    <property type="match status" value="1"/>
</dbReference>
<evidence type="ECO:0000259" key="2">
    <source>
        <dbReference type="PROSITE" id="PS50222"/>
    </source>
</evidence>
<dbReference type="SMART" id="SM00015">
    <property type="entry name" value="IQ"/>
    <property type="match status" value="3"/>
</dbReference>
<feature type="compositionally biased region" description="Basic and acidic residues" evidence="1">
    <location>
        <begin position="312"/>
        <end position="330"/>
    </location>
</feature>
<dbReference type="PANTHER" id="PTHR22706:SF2">
    <property type="entry name" value="SFI1 SPINDLE BODY DOMAIN-CONTAINING PROTEIN"/>
    <property type="match status" value="1"/>
</dbReference>
<feature type="region of interest" description="Disordered" evidence="1">
    <location>
        <begin position="217"/>
        <end position="239"/>
    </location>
</feature>
<dbReference type="InterPro" id="IPR051185">
    <property type="entry name" value="ASPM"/>
</dbReference>
<evidence type="ECO:0000313" key="3">
    <source>
        <dbReference type="EMBL" id="KAK7235193.1"/>
    </source>
</evidence>
<dbReference type="SUPFAM" id="SSF47473">
    <property type="entry name" value="EF-hand"/>
    <property type="match status" value="1"/>
</dbReference>
<dbReference type="EMBL" id="JBBJCI010000295">
    <property type="protein sequence ID" value="KAK7235193.1"/>
    <property type="molecule type" value="Genomic_DNA"/>
</dbReference>
<feature type="region of interest" description="Disordered" evidence="1">
    <location>
        <begin position="726"/>
        <end position="756"/>
    </location>
</feature>
<feature type="compositionally biased region" description="Basic residues" evidence="1">
    <location>
        <begin position="623"/>
        <end position="638"/>
    </location>
</feature>
<dbReference type="InterPro" id="IPR000048">
    <property type="entry name" value="IQ_motif_EF-hand-BS"/>
</dbReference>
<dbReference type="Pfam" id="PF00612">
    <property type="entry name" value="IQ"/>
    <property type="match status" value="1"/>
</dbReference>
<feature type="region of interest" description="Disordered" evidence="1">
    <location>
        <begin position="312"/>
        <end position="345"/>
    </location>
</feature>